<reference evidence="2 3" key="1">
    <citation type="submission" date="2016-10" db="EMBL/GenBank/DDBJ databases">
        <authorList>
            <person name="de Groot N.N."/>
        </authorList>
    </citation>
    <scope>NUCLEOTIDE SEQUENCE [LARGE SCALE GENOMIC DNA]</scope>
    <source>
        <strain evidence="2 3">KPR-7B</strain>
    </source>
</reference>
<evidence type="ECO:0000313" key="2">
    <source>
        <dbReference type="EMBL" id="SDN04487.1"/>
    </source>
</evidence>
<keyword evidence="1" id="KW-1133">Transmembrane helix</keyword>
<evidence type="ECO:0000256" key="1">
    <source>
        <dbReference type="SAM" id="Phobius"/>
    </source>
</evidence>
<dbReference type="RefSeq" id="WP_092611594.1">
    <property type="nucleotide sequence ID" value="NZ_FNHU01000011.1"/>
</dbReference>
<organism evidence="2 3">
    <name type="scientific">Actinomyces ruminicola</name>
    <dbReference type="NCBI Taxonomy" id="332524"/>
    <lineage>
        <taxon>Bacteria</taxon>
        <taxon>Bacillati</taxon>
        <taxon>Actinomycetota</taxon>
        <taxon>Actinomycetes</taxon>
        <taxon>Actinomycetales</taxon>
        <taxon>Actinomycetaceae</taxon>
        <taxon>Actinomyces</taxon>
    </lineage>
</organism>
<sequence length="258" mass="26203">MLQGLRIAVSRVRRLRGRPLALVVVLAGVLALVPAAGARADSAMGGSTMGTASTVSPSTIAVGGTLTYTLSGFPEGATVEILVDDGDLAPGGESGAIGELTVGDDGTYSGAVELPAYVSKGPHWLRFRVTAGEDIPTNAVRTLDYTNKSPYFTVADVTIIGGESRTNLPTQQSAGDTVSSVTATATQTAAAAGPAAAAGGDPDGSATGGSNWASASLPVVTTVLFALAAVLLVLTVIVLIERRRLTAYERELEYAARR</sequence>
<protein>
    <submittedName>
        <fullName evidence="2">Uncharacterized protein</fullName>
    </submittedName>
</protein>
<accession>A0A1G9Y618</accession>
<dbReference type="EMBL" id="FNHU01000011">
    <property type="protein sequence ID" value="SDN04487.1"/>
    <property type="molecule type" value="Genomic_DNA"/>
</dbReference>
<dbReference type="AlphaFoldDB" id="A0A1G9Y618"/>
<dbReference type="Proteomes" id="UP000199671">
    <property type="component" value="Unassembled WGS sequence"/>
</dbReference>
<keyword evidence="1" id="KW-0812">Transmembrane</keyword>
<dbReference type="OrthoDB" id="3260927at2"/>
<proteinExistence type="predicted"/>
<evidence type="ECO:0000313" key="3">
    <source>
        <dbReference type="Proteomes" id="UP000199671"/>
    </source>
</evidence>
<gene>
    <name evidence="2" type="ORF">SAMN04487766_11176</name>
</gene>
<keyword evidence="1" id="KW-0472">Membrane</keyword>
<name>A0A1G9Y618_9ACTO</name>
<feature type="transmembrane region" description="Helical" evidence="1">
    <location>
        <begin position="219"/>
        <end position="240"/>
    </location>
</feature>